<evidence type="ECO:0000313" key="7">
    <source>
        <dbReference type="Proteomes" id="UP000013520"/>
    </source>
</evidence>
<evidence type="ECO:0000256" key="3">
    <source>
        <dbReference type="ARBA" id="ARBA00023163"/>
    </source>
</evidence>
<keyword evidence="3" id="KW-0804">Transcription</keyword>
<sequence>MSEKKSSSGYSAPILYKAFAIIEEISNAQSQLGISDIARKLNISKSTVHGVIQALIDLEVIRQDNYTKKFRLGPTLIHLGNKALAGVDLRMTVRPFMEELCEEFKETIFLGTFDEQRITIIEKVDSPADLKITAPVGTNIPLFSGATGKVFLAGLEDPVLKNILAARSIPQYTSNSITDPYQLLKEIDKARKLGYATDFEEYIQGVNGVCVPIPDMPGRNLAALWMVGFTQTFNADKMKKAITSLKKAVGNIQESLRN</sequence>
<dbReference type="KEGG" id="dgi:Desgi_3971"/>
<dbReference type="InterPro" id="IPR014757">
    <property type="entry name" value="Tscrpt_reg_IclR_C"/>
</dbReference>
<dbReference type="EMBL" id="CP003273">
    <property type="protein sequence ID" value="AGL03253.1"/>
    <property type="molecule type" value="Genomic_DNA"/>
</dbReference>
<dbReference type="InterPro" id="IPR005471">
    <property type="entry name" value="Tscrpt_reg_IclR_N"/>
</dbReference>
<dbReference type="Gene3D" id="1.10.10.10">
    <property type="entry name" value="Winged helix-like DNA-binding domain superfamily/Winged helix DNA-binding domain"/>
    <property type="match status" value="1"/>
</dbReference>
<dbReference type="InterPro" id="IPR036388">
    <property type="entry name" value="WH-like_DNA-bd_sf"/>
</dbReference>
<dbReference type="Gene3D" id="3.30.450.40">
    <property type="match status" value="1"/>
</dbReference>
<gene>
    <name evidence="6" type="ORF">Desgi_3971</name>
</gene>
<evidence type="ECO:0000256" key="1">
    <source>
        <dbReference type="ARBA" id="ARBA00023015"/>
    </source>
</evidence>
<protein>
    <submittedName>
        <fullName evidence="6">Transcriptional regulator</fullName>
    </submittedName>
</protein>
<dbReference type="AlphaFoldDB" id="R4KJ55"/>
<dbReference type="InterPro" id="IPR050707">
    <property type="entry name" value="HTH_MetabolicPath_Reg"/>
</dbReference>
<dbReference type="PANTHER" id="PTHR30136:SF24">
    <property type="entry name" value="HTH-TYPE TRANSCRIPTIONAL REPRESSOR ALLR"/>
    <property type="match status" value="1"/>
</dbReference>
<dbReference type="InterPro" id="IPR036390">
    <property type="entry name" value="WH_DNA-bd_sf"/>
</dbReference>
<evidence type="ECO:0000259" key="4">
    <source>
        <dbReference type="PROSITE" id="PS51077"/>
    </source>
</evidence>
<dbReference type="Pfam" id="PF01614">
    <property type="entry name" value="IclR_C"/>
    <property type="match status" value="1"/>
</dbReference>
<dbReference type="eggNOG" id="COG1414">
    <property type="taxonomic scope" value="Bacteria"/>
</dbReference>
<organism evidence="6 7">
    <name type="scientific">Desulfoscipio gibsoniae DSM 7213</name>
    <dbReference type="NCBI Taxonomy" id="767817"/>
    <lineage>
        <taxon>Bacteria</taxon>
        <taxon>Bacillati</taxon>
        <taxon>Bacillota</taxon>
        <taxon>Clostridia</taxon>
        <taxon>Eubacteriales</taxon>
        <taxon>Desulfallaceae</taxon>
        <taxon>Desulfoscipio</taxon>
    </lineage>
</organism>
<name>R4KJ55_9FIRM</name>
<dbReference type="PANTHER" id="PTHR30136">
    <property type="entry name" value="HELIX-TURN-HELIX TRANSCRIPTIONAL REGULATOR, ICLR FAMILY"/>
    <property type="match status" value="1"/>
</dbReference>
<dbReference type="SMART" id="SM00346">
    <property type="entry name" value="HTH_ICLR"/>
    <property type="match status" value="1"/>
</dbReference>
<evidence type="ECO:0000313" key="6">
    <source>
        <dbReference type="EMBL" id="AGL03253.1"/>
    </source>
</evidence>
<evidence type="ECO:0000256" key="2">
    <source>
        <dbReference type="ARBA" id="ARBA00023125"/>
    </source>
</evidence>
<accession>R4KJ55</accession>
<keyword evidence="2" id="KW-0238">DNA-binding</keyword>
<dbReference type="STRING" id="767817.Desgi_3971"/>
<evidence type="ECO:0000259" key="5">
    <source>
        <dbReference type="PROSITE" id="PS51078"/>
    </source>
</evidence>
<feature type="domain" description="IclR-ED" evidence="5">
    <location>
        <begin position="75"/>
        <end position="258"/>
    </location>
</feature>
<dbReference type="RefSeq" id="WP_006523844.1">
    <property type="nucleotide sequence ID" value="NC_021184.1"/>
</dbReference>
<dbReference type="GO" id="GO:0003700">
    <property type="term" value="F:DNA-binding transcription factor activity"/>
    <property type="evidence" value="ECO:0007669"/>
    <property type="project" value="TreeGrafter"/>
</dbReference>
<dbReference type="PROSITE" id="PS51077">
    <property type="entry name" value="HTH_ICLR"/>
    <property type="match status" value="1"/>
</dbReference>
<dbReference type="OrthoDB" id="9791752at2"/>
<dbReference type="SUPFAM" id="SSF55781">
    <property type="entry name" value="GAF domain-like"/>
    <property type="match status" value="1"/>
</dbReference>
<keyword evidence="1" id="KW-0805">Transcription regulation</keyword>
<dbReference type="Pfam" id="PF09339">
    <property type="entry name" value="HTH_IclR"/>
    <property type="match status" value="1"/>
</dbReference>
<keyword evidence="7" id="KW-1185">Reference proteome</keyword>
<dbReference type="GO" id="GO:0045892">
    <property type="term" value="P:negative regulation of DNA-templated transcription"/>
    <property type="evidence" value="ECO:0007669"/>
    <property type="project" value="TreeGrafter"/>
</dbReference>
<dbReference type="HOGENOM" id="CLU_062618_6_0_9"/>
<dbReference type="Proteomes" id="UP000013520">
    <property type="component" value="Chromosome"/>
</dbReference>
<dbReference type="PROSITE" id="PS51078">
    <property type="entry name" value="ICLR_ED"/>
    <property type="match status" value="1"/>
</dbReference>
<dbReference type="SUPFAM" id="SSF46785">
    <property type="entry name" value="Winged helix' DNA-binding domain"/>
    <property type="match status" value="1"/>
</dbReference>
<feature type="domain" description="HTH iclR-type" evidence="4">
    <location>
        <begin position="12"/>
        <end position="74"/>
    </location>
</feature>
<proteinExistence type="predicted"/>
<reference evidence="6 7" key="1">
    <citation type="submission" date="2012-01" db="EMBL/GenBank/DDBJ databases">
        <title>Complete sequence of Desulfotomaculum gibsoniae DSM 7213.</title>
        <authorList>
            <consortium name="US DOE Joint Genome Institute"/>
            <person name="Lucas S."/>
            <person name="Han J."/>
            <person name="Lapidus A."/>
            <person name="Cheng J.-F."/>
            <person name="Goodwin L."/>
            <person name="Pitluck S."/>
            <person name="Peters L."/>
            <person name="Ovchinnikova G."/>
            <person name="Teshima H."/>
            <person name="Detter J.C."/>
            <person name="Han C."/>
            <person name="Tapia R."/>
            <person name="Land M."/>
            <person name="Hauser L."/>
            <person name="Kyrpides N."/>
            <person name="Ivanova N."/>
            <person name="Pagani I."/>
            <person name="Parshina S."/>
            <person name="Plugge C."/>
            <person name="Muyzer G."/>
            <person name="Kuever J."/>
            <person name="Ivanova A."/>
            <person name="Nazina T."/>
            <person name="Klenk H.-P."/>
            <person name="Brambilla E."/>
            <person name="Spring S."/>
            <person name="Stams A.F."/>
            <person name="Woyke T."/>
        </authorList>
    </citation>
    <scope>NUCLEOTIDE SEQUENCE [LARGE SCALE GENOMIC DNA]</scope>
    <source>
        <strain evidence="6 7">DSM 7213</strain>
    </source>
</reference>
<dbReference type="InterPro" id="IPR029016">
    <property type="entry name" value="GAF-like_dom_sf"/>
</dbReference>
<dbReference type="GO" id="GO:0003677">
    <property type="term" value="F:DNA binding"/>
    <property type="evidence" value="ECO:0007669"/>
    <property type="project" value="UniProtKB-KW"/>
</dbReference>